<proteinExistence type="predicted"/>
<dbReference type="PROSITE" id="PS50294">
    <property type="entry name" value="WD_REPEATS_REGION"/>
    <property type="match status" value="1"/>
</dbReference>
<dbReference type="Pfam" id="PF00400">
    <property type="entry name" value="WD40"/>
    <property type="match status" value="2"/>
</dbReference>
<dbReference type="InterPro" id="IPR016024">
    <property type="entry name" value="ARM-type_fold"/>
</dbReference>
<feature type="compositionally biased region" description="Basic and acidic residues" evidence="2">
    <location>
        <begin position="1990"/>
        <end position="2103"/>
    </location>
</feature>
<reference evidence="3" key="1">
    <citation type="submission" date="2025-08" db="UniProtKB">
        <authorList>
            <consortium name="Ensembl"/>
        </authorList>
    </citation>
    <scope>IDENTIFICATION</scope>
</reference>
<dbReference type="InterPro" id="IPR001680">
    <property type="entry name" value="WD40_rpt"/>
</dbReference>
<feature type="compositionally biased region" description="Basic and acidic residues" evidence="2">
    <location>
        <begin position="1848"/>
        <end position="1898"/>
    </location>
</feature>
<feature type="compositionally biased region" description="Basic and acidic residues" evidence="2">
    <location>
        <begin position="2461"/>
        <end position="2475"/>
    </location>
</feature>
<name>A0A8D2C6T3_PIG</name>
<evidence type="ECO:0000313" key="3">
    <source>
        <dbReference type="Ensembl" id="ENSSSCP00065021825.1"/>
    </source>
</evidence>
<keyword evidence="1" id="KW-0853">WD repeat</keyword>
<feature type="compositionally biased region" description="Basic and acidic residues" evidence="2">
    <location>
        <begin position="2440"/>
        <end position="2453"/>
    </location>
</feature>
<feature type="compositionally biased region" description="Basic and acidic residues" evidence="2">
    <location>
        <begin position="2383"/>
        <end position="2395"/>
    </location>
</feature>
<feature type="region of interest" description="Disordered" evidence="2">
    <location>
        <begin position="1503"/>
        <end position="1771"/>
    </location>
</feature>
<feature type="region of interest" description="Disordered" evidence="2">
    <location>
        <begin position="1990"/>
        <end position="2147"/>
    </location>
</feature>
<feature type="compositionally biased region" description="Basic and acidic residues" evidence="2">
    <location>
        <begin position="1659"/>
        <end position="1676"/>
    </location>
</feature>
<feature type="region of interest" description="Disordered" evidence="2">
    <location>
        <begin position="862"/>
        <end position="890"/>
    </location>
</feature>
<dbReference type="PANTHER" id="PTHR42968:SF28">
    <property type="entry name" value="WD REPEAT DOMAIN 87"/>
    <property type="match status" value="1"/>
</dbReference>
<evidence type="ECO:0000313" key="4">
    <source>
        <dbReference type="Proteomes" id="UP000694725"/>
    </source>
</evidence>
<feature type="compositionally biased region" description="Basic and acidic residues" evidence="2">
    <location>
        <begin position="2495"/>
        <end position="2522"/>
    </location>
</feature>
<feature type="compositionally biased region" description="Acidic residues" evidence="2">
    <location>
        <begin position="1744"/>
        <end position="1765"/>
    </location>
</feature>
<feature type="compositionally biased region" description="Acidic residues" evidence="2">
    <location>
        <begin position="1540"/>
        <end position="1590"/>
    </location>
</feature>
<feature type="region of interest" description="Disordered" evidence="2">
    <location>
        <begin position="1791"/>
        <end position="1901"/>
    </location>
</feature>
<feature type="compositionally biased region" description="Basic and acidic residues" evidence="2">
    <location>
        <begin position="2113"/>
        <end position="2147"/>
    </location>
</feature>
<feature type="repeat" description="WD" evidence="1">
    <location>
        <begin position="609"/>
        <end position="638"/>
    </location>
</feature>
<organism evidence="3 4">
    <name type="scientific">Sus scrofa</name>
    <name type="common">Pig</name>
    <dbReference type="NCBI Taxonomy" id="9823"/>
    <lineage>
        <taxon>Eukaryota</taxon>
        <taxon>Metazoa</taxon>
        <taxon>Chordata</taxon>
        <taxon>Craniata</taxon>
        <taxon>Vertebrata</taxon>
        <taxon>Euteleostomi</taxon>
        <taxon>Mammalia</taxon>
        <taxon>Eutheria</taxon>
        <taxon>Laurasiatheria</taxon>
        <taxon>Artiodactyla</taxon>
        <taxon>Suina</taxon>
        <taxon>Suidae</taxon>
        <taxon>Sus</taxon>
    </lineage>
</organism>
<sequence length="3084" mass="355062">MHSGGEGGMTPSIVLSNRRVNKSQATLLSQVDKKTKNDVVVLSDWPETLYEEPYYPESKPFICFYSTDDNYFVSLNWVEDHSKQMQAVLWIQKKDTEVEGIIEKIKFRVMDQVPPIQAMVHTGSYHLLIADCGNMHLWLFGDHHRAFIFLGTVPCRFSITSLCYDSETEMLLSGTLGAVVTWFILPGGKGLQMAQTVLLPGGELVQGFSLNGPQGSLLALCENKVRVFTHQGQGQLKEVKKFMSMTSGSTITCSFTCVSQGYFYAGNTDGEIHAWGLDRGNFLHSFQAHSSSVICIQSRPETHTLLTAGSEGIVKEWDLAVGNLLRQLDIDKDLQKLQFIDNTTFFYQTSCTFSLHHLPYFYSLFNVCGSAPQQVRRVWCGPNWTRILCATKDGLLRFLSPVTGDLLLITWPLVVMDKAVAWAYDSEREELFVATISSGVLVFDATRSPCTAKYLVCTSVNPEDTVRCLAYGQSHLGKGLVGLMFCGHESGIVRILSHYSCARIERTVHSGAVLALSTLEGPQEFSLLCSYGMDNTVHVTEAVLQKNKVILQPVSKIICGCRLKHVILLPDSVGAITENHCWRLWHYEDFLTSSESKQSPVVQETKCLHQCAITSFDVCLSLKLFVTGGIDGSVRIWDFHGSLITELDSGLHFGPLCFANNRGDLLLTFNESLYLVSCLKLLPPAQLIHLAVLNNADEIQESPKPFLPSFFFSFEIVFVPKFVYFGQGLQGLEALVNKRVIAFDNTVPHVVEEERHMSSVGFQEGPKLHFLEDKHIDSSTLNPKHHCRPHVVPAQLRLAGWDGLKPYHVLRHFFGQGRQWPFPPDGYIPNSVIRARLWPEGSPVFLHCDLYSSYQDKDWDTTELSRRQAQSPMTPVKEKLSKSKQGHKPKQGKQLFYDILVKLASQNWMGRKHDERLINILIEAILNLTVYCSIEQYKTYISVLAQIFAFYQIPSRWRSEAASRLLEDTAHSNPRIREIAWEGLEKLGLMSHLFAVPLAVGLMDSDENVRAKALYLMVRVTGIQTKSMLVGLLKRQETLQEMQQDFIGEVSLDQLLGIQGSAIRDLLTQVEERLNENLTLLHRDEQLPSSLDRSRAGEPEALAEQTHIRLSEPVKITKLEQRMTSATAKSQNLSMYGVTYGAYLGSTDTSGNSEALEITEEVEATGAVKAIDQHGMNDYGDLIHKLERKEHLKRLWKRALEKSREKVGTQLKEKKQLKDIPEITEEESKKEVVQVTEQENVKKLGMSGRGLSGSPGRTNRSDTRSWRDDICYLVTSRIASSSSEILRDLGQELVELAQEMLGPQEPSWDLFQEICPLLKDSSELNDRVTEETPVTTEKVVTDVVEEDEVVRSKEQGSKKALKKDRILSQVKRKNITLLEDDLVLEKRKFKVKKLTTRKGKITREERKLSKQQKKLIHGKEKLTKDDKLIHQKEKIVLEEEILASSQKLAKEEQKLSLGEKKGTEKEEKLLGDKKMVNWKEGKVTPEGRTWDWEKVILAHTEGRWAQEEGLPAWSKRKLSHVEEVLGEEEGERSKEREEEKLGEEELSEEEDEEELEEEEEELGEEKEELSKEEEEEDLGEELSKEEEEKLVEEGKELREEEEEEEELGEEEEELEEEGEELSKEEKQKLVEEGKELSEEEEEEVELGEEEEEPEEEGEELSKEEKEKLGGEGKELSGEEEEEVELGEEEEEPEEEGEELSKEEKEKLVEEGKELSEEEEEEEERGQELSKEEEEKLVEEGKEQSEEEEEEEELGEEEEELGEEGEELCKEEEALILDLKKQVEKMMKKYHKKKKHIRGMEKHVEEEAQKREILAQEEERLSKEEEGLSGKKGKQALERGIQAGQEIKLTGEEKKSLVKEKKEAHKKKQIQEKKKKVEKEDQKERQVKREEKEAKDKQLAWKGKKLGLEGEEKFEEMGKLSHREDKLTQKKAKKTWEKEKREKEKEKKEREEKITKKKRQLALVASVKKMDVGEKEQAGEMETWSLRGKALEGRRKDWKKEKLAEKVEREAEGKKTASEKMKLAPKEEKKIEKIEKVPQREEKQVMEKEKYKKEEKWLGKDKKAPEEKKQWTREKEQLALQEEKKTQKESIWGQKEEKESDGKKQLTCGGKKLSLTEKEQAGEMEKRWTQEGSKWAEEERHVAEKEEAITREGISITKRKEKITQEEKEILEEGKFSVEKRKLAYDIRTREKGVAKEEKKRLKEESIQAMRKLDMGVGISSEEKEASFREKDTRKKESHLLRITGKTIRESSTMPRKEVKILEEEQSLTMGRREIDGQRCGFFKKQEEITKETTLTGEERLEEDPRLLETVQEKMLLDKIQVKSMLKEVQKQNLLGKKQLKKLLTITEEKKPEQTRVKWLLENIRDILSEGLSESLIEKEMKVPTKKRIEKERLTEEGEEEEILPKKKKAKYPIKKEKKKVSLGEEELEAQKHKKKGSTQIKKEEERLTQEKEKLSKKKKEGPHEAGKELLSKEEWENLSVAEKEVEEEEESLSEQQEKEDKEAEERQAKQKDEESMSKEKKQGSKLWGVMLSKKERVLKTKLLKEEVLEGEVLAEERKGTSRKEMAPEKERLLYGKRGPTITDKSTWPTIRKSPFETQHLEALEKDKQIPLKVSGDHLDLEGQKSQLLRAHDMKHSWRRQDVLLEKARGMFLQIMETGLETQIPEGLHRPKSHLLDTIIEPQKPKQRPKGGRRKWFLKYQDSPVHKIEGQSPAPAPAPSFTSMPDKRPCHSEVRFSDEDWVNNALIRLEAGEQLSRDSFHRLSQLLKHFTSKRYLKWTHLSNLKTIAKHLQQNLQKGHTDISQHYKDVLSPLHLKVIPPIRQKEMKTLRIPTPVLPSTTKRIQDQKAITWHLLGEPYRSARAQQLSNVHKEMEMRHFCPATRDVLTGAHTSVEKQTLALMFQKDLKTLKGKGRLLKLPQLGKKAQPISKEKEEVPQWETFVALYHVLKMLQERYAKDSAAWMERFSRLMDLYQLQSPGIQRLLLELLQRKKLPPQETIDKKALKTKELMLGERLFCGLCCGSAHPTSDPLEFQDVLPLPGKNKVHTLQPVGVAKYGFLELAWKSLPQVNPYHCERLPNIPTPTL</sequence>
<feature type="region of interest" description="Disordered" evidence="2">
    <location>
        <begin position="1913"/>
        <end position="1956"/>
    </location>
</feature>
<feature type="compositionally biased region" description="Basic and acidic residues" evidence="2">
    <location>
        <begin position="1620"/>
        <end position="1636"/>
    </location>
</feature>
<feature type="repeat" description="WD" evidence="1">
    <location>
        <begin position="286"/>
        <end position="327"/>
    </location>
</feature>
<evidence type="ECO:0008006" key="5">
    <source>
        <dbReference type="Google" id="ProtNLM"/>
    </source>
</evidence>
<dbReference type="Gene3D" id="2.130.10.10">
    <property type="entry name" value="YVTN repeat-like/Quinoprotein amine dehydrogenase"/>
    <property type="match status" value="2"/>
</dbReference>
<feature type="region of interest" description="Disordered" evidence="2">
    <location>
        <begin position="2383"/>
        <end position="2526"/>
    </location>
</feature>
<dbReference type="Ensembl" id="ENSSSCT00065050372.1">
    <property type="protein sequence ID" value="ENSSSCP00065021825.1"/>
    <property type="gene ID" value="ENSSSCG00065036914.1"/>
</dbReference>
<dbReference type="Proteomes" id="UP000694725">
    <property type="component" value="Unplaced"/>
</dbReference>
<evidence type="ECO:0000256" key="1">
    <source>
        <dbReference type="PROSITE-ProRule" id="PRU00221"/>
    </source>
</evidence>
<feature type="compositionally biased region" description="Basic and acidic residues" evidence="2">
    <location>
        <begin position="1698"/>
        <end position="1714"/>
    </location>
</feature>
<feature type="compositionally biased region" description="Acidic residues" evidence="2">
    <location>
        <begin position="1599"/>
        <end position="1619"/>
    </location>
</feature>
<evidence type="ECO:0000256" key="2">
    <source>
        <dbReference type="SAM" id="MobiDB-lite"/>
    </source>
</evidence>
<dbReference type="SUPFAM" id="SSF50998">
    <property type="entry name" value="Quinoprotein alcohol dehydrogenase-like"/>
    <property type="match status" value="1"/>
</dbReference>
<feature type="compositionally biased region" description="Basic and acidic residues" evidence="2">
    <location>
        <begin position="1797"/>
        <end position="1828"/>
    </location>
</feature>
<feature type="compositionally biased region" description="Basic and acidic residues" evidence="2">
    <location>
        <begin position="1725"/>
        <end position="1743"/>
    </location>
</feature>
<feature type="compositionally biased region" description="Acidic residues" evidence="2">
    <location>
        <begin position="1637"/>
        <end position="1658"/>
    </location>
</feature>
<feature type="compositionally biased region" description="Acidic residues" evidence="2">
    <location>
        <begin position="1677"/>
        <end position="1697"/>
    </location>
</feature>
<dbReference type="InterPro" id="IPR011047">
    <property type="entry name" value="Quinoprotein_ADH-like_sf"/>
</dbReference>
<dbReference type="InterPro" id="IPR015943">
    <property type="entry name" value="WD40/YVTN_repeat-like_dom_sf"/>
</dbReference>
<dbReference type="PROSITE" id="PS50082">
    <property type="entry name" value="WD_REPEATS_2"/>
    <property type="match status" value="2"/>
</dbReference>
<dbReference type="SMART" id="SM00320">
    <property type="entry name" value="WD40"/>
    <property type="match status" value="3"/>
</dbReference>
<feature type="compositionally biased region" description="Basic and acidic residues" evidence="2">
    <location>
        <begin position="1913"/>
        <end position="1953"/>
    </location>
</feature>
<dbReference type="SUPFAM" id="SSF48371">
    <property type="entry name" value="ARM repeat"/>
    <property type="match status" value="1"/>
</dbReference>
<feature type="compositionally biased region" description="Acidic residues" evidence="2">
    <location>
        <begin position="1715"/>
        <end position="1724"/>
    </location>
</feature>
<dbReference type="PANTHER" id="PTHR42968">
    <property type="entry name" value="WD REPEAT-CONTAINING"/>
    <property type="match status" value="1"/>
</dbReference>
<protein>
    <recommendedName>
        <fullName evidence="5">WD repeat domain 87</fullName>
    </recommendedName>
</protein>
<accession>A0A8D2C6T3</accession>
<feature type="compositionally biased region" description="Basic residues" evidence="2">
    <location>
        <begin position="2405"/>
        <end position="2420"/>
    </location>
</feature>